<keyword evidence="2" id="KW-1133">Transmembrane helix</keyword>
<dbReference type="EMBL" id="AZJH01000020">
    <property type="protein sequence ID" value="ETD28672.1"/>
    <property type="molecule type" value="Genomic_DNA"/>
</dbReference>
<keyword evidence="4" id="KW-1185">Reference proteome</keyword>
<gene>
    <name evidence="3" type="ORF">HMPREF1173_01378</name>
</gene>
<reference evidence="3 4" key="1">
    <citation type="submission" date="2013-10" db="EMBL/GenBank/DDBJ databases">
        <title>The Genome Sequence of Prevotella nigrescens CC14M.</title>
        <authorList>
            <consortium name="The Broad Institute Genomics Platform"/>
            <person name="Earl A."/>
            <person name="Allen-Vercoe E."/>
            <person name="Daigneault M."/>
            <person name="Young S.K."/>
            <person name="Zeng Q."/>
            <person name="Gargeya S."/>
            <person name="Fitzgerald M."/>
            <person name="Abouelleil A."/>
            <person name="Alvarado L."/>
            <person name="Chapman S.B."/>
            <person name="Gainer-Dewar J."/>
            <person name="Goldberg J."/>
            <person name="Griggs A."/>
            <person name="Gujja S."/>
            <person name="Hansen M."/>
            <person name="Howarth C."/>
            <person name="Imamovic A."/>
            <person name="Ireland A."/>
            <person name="Larimer J."/>
            <person name="McCowan C."/>
            <person name="Murphy C."/>
            <person name="Pearson M."/>
            <person name="Poon T.W."/>
            <person name="Priest M."/>
            <person name="Roberts A."/>
            <person name="Saif S."/>
            <person name="Shea T."/>
            <person name="Sykes S."/>
            <person name="Wortman J."/>
            <person name="Nusbaum C."/>
            <person name="Birren B."/>
        </authorList>
    </citation>
    <scope>NUCLEOTIDE SEQUENCE [LARGE SCALE GENOMIC DNA]</scope>
    <source>
        <strain evidence="3 4">CC14M</strain>
    </source>
</reference>
<accession>V8CNI9</accession>
<dbReference type="HOGENOM" id="CLU_959277_0_0_10"/>
<dbReference type="Pfam" id="PF24838">
    <property type="entry name" value="8xMP"/>
    <property type="match status" value="1"/>
</dbReference>
<organism evidence="3 4">
    <name type="scientific">Prevotella nigrescens CC14M</name>
    <dbReference type="NCBI Taxonomy" id="1073366"/>
    <lineage>
        <taxon>Bacteria</taxon>
        <taxon>Pseudomonadati</taxon>
        <taxon>Bacteroidota</taxon>
        <taxon>Bacteroidia</taxon>
        <taxon>Bacteroidales</taxon>
        <taxon>Prevotellaceae</taxon>
        <taxon>Prevotella</taxon>
    </lineage>
</organism>
<dbReference type="PATRIC" id="fig|1073366.3.peg.1424"/>
<comment type="caution">
    <text evidence="3">The sequence shown here is derived from an EMBL/GenBank/DDBJ whole genome shotgun (WGS) entry which is preliminary data.</text>
</comment>
<feature type="compositionally biased region" description="Polar residues" evidence="1">
    <location>
        <begin position="281"/>
        <end position="290"/>
    </location>
</feature>
<evidence type="ECO:0000256" key="2">
    <source>
        <dbReference type="SAM" id="Phobius"/>
    </source>
</evidence>
<feature type="transmembrane region" description="Helical" evidence="2">
    <location>
        <begin position="44"/>
        <end position="61"/>
    </location>
</feature>
<protein>
    <submittedName>
        <fullName evidence="3">Uncharacterized protein</fullName>
    </submittedName>
</protein>
<feature type="transmembrane region" description="Helical" evidence="2">
    <location>
        <begin position="146"/>
        <end position="163"/>
    </location>
</feature>
<evidence type="ECO:0000313" key="4">
    <source>
        <dbReference type="Proteomes" id="UP000018727"/>
    </source>
</evidence>
<feature type="transmembrane region" description="Helical" evidence="2">
    <location>
        <begin position="183"/>
        <end position="204"/>
    </location>
</feature>
<feature type="transmembrane region" description="Helical" evidence="2">
    <location>
        <begin position="76"/>
        <end position="95"/>
    </location>
</feature>
<proteinExistence type="predicted"/>
<dbReference type="RefSeq" id="WP_023925691.1">
    <property type="nucleotide sequence ID" value="NZ_KI669450.1"/>
</dbReference>
<dbReference type="AlphaFoldDB" id="V8CNI9"/>
<keyword evidence="2" id="KW-0812">Transmembrane</keyword>
<sequence>MKEKKRGISKKEYIKEYNKGKLEEAFKIALETRKFEIDLYWKRTGYFVLFIGAVFIGYYKIMQTAESSIGKYQKEWLLLLLAALGFLLSLLWYMANRGSKFWQENWEAHIKELSTHLGVPIFGIIKSREHSIRNLMQEYPFSVSKINQMVSLIVTFAWLLILCKEMGLSELLESIPFSVCYKTLAGGIVIMLSFLIIVCCKGFAAKVSKKGDKFERREWRKGIVCISGLIVFCRDKPITFIKNLFTKSTKSEKEVSDYFWNYSTNIYSSSSQTSNKKTEENPIQTENKQK</sequence>
<feature type="region of interest" description="Disordered" evidence="1">
    <location>
        <begin position="268"/>
        <end position="290"/>
    </location>
</feature>
<evidence type="ECO:0000313" key="3">
    <source>
        <dbReference type="EMBL" id="ETD28672.1"/>
    </source>
</evidence>
<keyword evidence="2" id="KW-0472">Membrane</keyword>
<evidence type="ECO:0000256" key="1">
    <source>
        <dbReference type="SAM" id="MobiDB-lite"/>
    </source>
</evidence>
<name>V8CNI9_9BACT</name>
<dbReference type="Proteomes" id="UP000018727">
    <property type="component" value="Unassembled WGS sequence"/>
</dbReference>
<dbReference type="InterPro" id="IPR056918">
    <property type="entry name" value="8xMP"/>
</dbReference>